<dbReference type="PANTHER" id="PTHR43065">
    <property type="entry name" value="SENSOR HISTIDINE KINASE"/>
    <property type="match status" value="1"/>
</dbReference>
<dbReference type="EC" id="2.7.13.3" evidence="3"/>
<dbReference type="Pfam" id="PF02518">
    <property type="entry name" value="HATPase_c"/>
    <property type="match status" value="1"/>
</dbReference>
<organism evidence="18 19">
    <name type="scientific">Sulfurifustis variabilis</name>
    <dbReference type="NCBI Taxonomy" id="1675686"/>
    <lineage>
        <taxon>Bacteria</taxon>
        <taxon>Pseudomonadati</taxon>
        <taxon>Pseudomonadota</taxon>
        <taxon>Gammaproteobacteria</taxon>
        <taxon>Acidiferrobacterales</taxon>
        <taxon>Acidiferrobacteraceae</taxon>
        <taxon>Sulfurifustis</taxon>
    </lineage>
</organism>
<evidence type="ECO:0000256" key="6">
    <source>
        <dbReference type="ARBA" id="ARBA00022679"/>
    </source>
</evidence>
<feature type="transmembrane region" description="Helical" evidence="15">
    <location>
        <begin position="282"/>
        <end position="305"/>
    </location>
</feature>
<dbReference type="CDD" id="cd00082">
    <property type="entry name" value="HisKA"/>
    <property type="match status" value="1"/>
</dbReference>
<sequence>MKRYLTGILPLAVLSLLLVGALFMMSAAAQNSAIFGRMYSLLLVVNILGIALLLGLILLNLWHLVRQYRAGVMGSRLTLRLLAMFVALAVLPVSVVFFFSIQTLNRGIDNWFDVKIEQALDDALLLGRTSLDAIKQDLVKSAHEMAMELESSSARTALPTLNYLREVHGITELTLFSQDGRIIAASSGEWPESATLLPDRPSDAILGRVRQGQDYANLDASPSAGLRMRVLVPVYSRDVGAPIRILQLLQALPSRYAKLGESVQTAYAEYEKLVYLRGPLKFSFTLTLSLVALLTMLIALWAAIFSARRVVAPIRELAAGTRAVALGDYKKRIPVTSHDEIGILVESFNEMTRQIYRAQSQIKRASREAEMQRTYLETVLTHLSSGVLSFDHRHILRAHNAAAGHVLAADIRTGDGSSLTSLAAAYAHLGPFVEAVEDAVRAGKREWQAEVVITPEPGGRRTLILRGTLLPGAKGRHGGYVVVFDDVTALIQAQRAAAWGEVARRMAHEIKNPLTPIQLSAERIRHKYLRVLPEDSRETLNRATQTIVEQVEALKALVNAFADYARPTQIQTSPVDLNGLVRDVVELYRAERGPSGLDVVPLRGAERESGRAENVTLKLELAKDLPSIPADPGRLRQVLHNLLLNARDALAGHARPVIRIATHVAGEGDRAQVELVVRDNGPGFPEELMERLFEPYVTTKNKGTGLGLAIVKRIVEEHNGHITAGRSADGGATVTIRLPLSQPALHGAPEASAAHPAPARRARGDQGA</sequence>
<dbReference type="PANTHER" id="PTHR43065:SF10">
    <property type="entry name" value="PEROXIDE STRESS-ACTIVATED HISTIDINE KINASE MAK3"/>
    <property type="match status" value="1"/>
</dbReference>
<evidence type="ECO:0000256" key="15">
    <source>
        <dbReference type="SAM" id="Phobius"/>
    </source>
</evidence>
<dbReference type="InterPro" id="IPR005467">
    <property type="entry name" value="His_kinase_dom"/>
</dbReference>
<evidence type="ECO:0000256" key="4">
    <source>
        <dbReference type="ARBA" id="ARBA00022475"/>
    </source>
</evidence>
<dbReference type="Gene3D" id="1.10.287.130">
    <property type="match status" value="1"/>
</dbReference>
<dbReference type="Gene3D" id="3.30.450.20">
    <property type="entry name" value="PAS domain"/>
    <property type="match status" value="1"/>
</dbReference>
<evidence type="ECO:0000259" key="16">
    <source>
        <dbReference type="PROSITE" id="PS50109"/>
    </source>
</evidence>
<dbReference type="SUPFAM" id="SSF47384">
    <property type="entry name" value="Homodimeric domain of signal transducing histidine kinase"/>
    <property type="match status" value="1"/>
</dbReference>
<dbReference type="SMART" id="SM00388">
    <property type="entry name" value="HisKA"/>
    <property type="match status" value="1"/>
</dbReference>
<dbReference type="KEGG" id="sva:SVA_0017"/>
<dbReference type="SMART" id="SM00304">
    <property type="entry name" value="HAMP"/>
    <property type="match status" value="1"/>
</dbReference>
<keyword evidence="12" id="KW-0902">Two-component regulatory system</keyword>
<dbReference type="Pfam" id="PF00512">
    <property type="entry name" value="HisKA"/>
    <property type="match status" value="1"/>
</dbReference>
<dbReference type="InterPro" id="IPR003661">
    <property type="entry name" value="HisK_dim/P_dom"/>
</dbReference>
<protein>
    <recommendedName>
        <fullName evidence="3">histidine kinase</fullName>
        <ecNumber evidence="3">2.7.13.3</ecNumber>
    </recommendedName>
</protein>
<evidence type="ECO:0000256" key="7">
    <source>
        <dbReference type="ARBA" id="ARBA00022692"/>
    </source>
</evidence>
<keyword evidence="10" id="KW-0067">ATP-binding</keyword>
<feature type="transmembrane region" description="Helical" evidence="15">
    <location>
        <begin position="41"/>
        <end position="65"/>
    </location>
</feature>
<keyword evidence="19" id="KW-1185">Reference proteome</keyword>
<dbReference type="PROSITE" id="PS50109">
    <property type="entry name" value="HIS_KIN"/>
    <property type="match status" value="1"/>
</dbReference>
<reference evidence="18 19" key="1">
    <citation type="submission" date="2015-08" db="EMBL/GenBank/DDBJ databases">
        <title>Complete genome sequence of Sulfurifustis variabilis.</title>
        <authorList>
            <person name="Miura A."/>
            <person name="Kojima H."/>
            <person name="Fukui M."/>
        </authorList>
    </citation>
    <scope>NUCLEOTIDE SEQUENCE [LARGE SCALE GENOMIC DNA]</scope>
    <source>
        <strain evidence="19">skN76</strain>
    </source>
</reference>
<feature type="transmembrane region" description="Helical" evidence="15">
    <location>
        <begin position="77"/>
        <end position="101"/>
    </location>
</feature>
<feature type="region of interest" description="Disordered" evidence="14">
    <location>
        <begin position="746"/>
        <end position="768"/>
    </location>
</feature>
<evidence type="ECO:0000256" key="9">
    <source>
        <dbReference type="ARBA" id="ARBA00022777"/>
    </source>
</evidence>
<dbReference type="PROSITE" id="PS50885">
    <property type="entry name" value="HAMP"/>
    <property type="match status" value="1"/>
</dbReference>
<dbReference type="SUPFAM" id="SSF55874">
    <property type="entry name" value="ATPase domain of HSP90 chaperone/DNA topoisomerase II/histidine kinase"/>
    <property type="match status" value="1"/>
</dbReference>
<dbReference type="InterPro" id="IPR017232">
    <property type="entry name" value="NtrY"/>
</dbReference>
<evidence type="ECO:0000256" key="1">
    <source>
        <dbReference type="ARBA" id="ARBA00000085"/>
    </source>
</evidence>
<keyword evidence="7 15" id="KW-0812">Transmembrane</keyword>
<keyword evidence="6" id="KW-0808">Transferase</keyword>
<dbReference type="InterPro" id="IPR036097">
    <property type="entry name" value="HisK_dim/P_sf"/>
</dbReference>
<dbReference type="InterPro" id="IPR003594">
    <property type="entry name" value="HATPase_dom"/>
</dbReference>
<dbReference type="PIRSF" id="PIRSF037532">
    <property type="entry name" value="STHK_NtrY"/>
    <property type="match status" value="1"/>
</dbReference>
<keyword evidence="13 15" id="KW-0472">Membrane</keyword>
<dbReference type="InterPro" id="IPR045671">
    <property type="entry name" value="NtrY-like_N"/>
</dbReference>
<comment type="subcellular location">
    <subcellularLocation>
        <location evidence="2">Cell membrane</location>
        <topology evidence="2">Multi-pass membrane protein</topology>
    </subcellularLocation>
</comment>
<dbReference type="InterPro" id="IPR035965">
    <property type="entry name" value="PAS-like_dom_sf"/>
</dbReference>
<evidence type="ECO:0000313" key="18">
    <source>
        <dbReference type="EMBL" id="BAU46600.1"/>
    </source>
</evidence>
<evidence type="ECO:0000256" key="8">
    <source>
        <dbReference type="ARBA" id="ARBA00022741"/>
    </source>
</evidence>
<accession>A0A1B4UZN1</accession>
<evidence type="ECO:0000313" key="19">
    <source>
        <dbReference type="Proteomes" id="UP000218899"/>
    </source>
</evidence>
<dbReference type="SMART" id="SM00387">
    <property type="entry name" value="HATPase_c"/>
    <property type="match status" value="1"/>
</dbReference>
<dbReference type="Proteomes" id="UP000218899">
    <property type="component" value="Chromosome"/>
</dbReference>
<dbReference type="PRINTS" id="PR00344">
    <property type="entry name" value="BCTRLSENSOR"/>
</dbReference>
<keyword evidence="5" id="KW-0597">Phosphoprotein</keyword>
<dbReference type="Gene3D" id="3.30.565.10">
    <property type="entry name" value="Histidine kinase-like ATPase, C-terminal domain"/>
    <property type="match status" value="1"/>
</dbReference>
<evidence type="ECO:0000256" key="11">
    <source>
        <dbReference type="ARBA" id="ARBA00022989"/>
    </source>
</evidence>
<dbReference type="Pfam" id="PF00672">
    <property type="entry name" value="HAMP"/>
    <property type="match status" value="1"/>
</dbReference>
<evidence type="ECO:0000256" key="12">
    <source>
        <dbReference type="ARBA" id="ARBA00023012"/>
    </source>
</evidence>
<evidence type="ECO:0000256" key="3">
    <source>
        <dbReference type="ARBA" id="ARBA00012438"/>
    </source>
</evidence>
<dbReference type="Gene3D" id="6.10.340.10">
    <property type="match status" value="1"/>
</dbReference>
<dbReference type="InterPro" id="IPR004358">
    <property type="entry name" value="Sig_transdc_His_kin-like_C"/>
</dbReference>
<comment type="catalytic activity">
    <reaction evidence="1">
        <text>ATP + protein L-histidine = ADP + protein N-phospho-L-histidine.</text>
        <dbReference type="EC" id="2.7.13.3"/>
    </reaction>
</comment>
<proteinExistence type="predicted"/>
<evidence type="ECO:0000256" key="14">
    <source>
        <dbReference type="SAM" id="MobiDB-lite"/>
    </source>
</evidence>
<dbReference type="AlphaFoldDB" id="A0A1B4UZN1"/>
<dbReference type="SUPFAM" id="SSF158472">
    <property type="entry name" value="HAMP domain-like"/>
    <property type="match status" value="1"/>
</dbReference>
<dbReference type="GO" id="GO:0005524">
    <property type="term" value="F:ATP binding"/>
    <property type="evidence" value="ECO:0007669"/>
    <property type="project" value="UniProtKB-KW"/>
</dbReference>
<evidence type="ECO:0000256" key="5">
    <source>
        <dbReference type="ARBA" id="ARBA00022553"/>
    </source>
</evidence>
<dbReference type="CDD" id="cd06225">
    <property type="entry name" value="HAMP"/>
    <property type="match status" value="1"/>
</dbReference>
<evidence type="ECO:0000256" key="10">
    <source>
        <dbReference type="ARBA" id="ARBA00022840"/>
    </source>
</evidence>
<feature type="domain" description="HAMP" evidence="17">
    <location>
        <begin position="308"/>
        <end position="360"/>
    </location>
</feature>
<keyword evidence="8" id="KW-0547">Nucleotide-binding</keyword>
<dbReference type="GO" id="GO:0000155">
    <property type="term" value="F:phosphorelay sensor kinase activity"/>
    <property type="evidence" value="ECO:0007669"/>
    <property type="project" value="InterPro"/>
</dbReference>
<keyword evidence="4" id="KW-1003">Cell membrane</keyword>
<feature type="domain" description="Histidine kinase" evidence="16">
    <location>
        <begin position="505"/>
        <end position="742"/>
    </location>
</feature>
<feature type="compositionally biased region" description="Low complexity" evidence="14">
    <location>
        <begin position="748"/>
        <end position="759"/>
    </location>
</feature>
<keyword evidence="11 15" id="KW-1133">Transmembrane helix</keyword>
<dbReference type="InterPro" id="IPR003660">
    <property type="entry name" value="HAMP_dom"/>
</dbReference>
<name>A0A1B4UZN1_9GAMM</name>
<evidence type="ECO:0000256" key="13">
    <source>
        <dbReference type="ARBA" id="ARBA00023136"/>
    </source>
</evidence>
<gene>
    <name evidence="18" type="ORF">SVA_0017</name>
</gene>
<evidence type="ECO:0000256" key="2">
    <source>
        <dbReference type="ARBA" id="ARBA00004651"/>
    </source>
</evidence>
<keyword evidence="9 18" id="KW-0418">Kinase</keyword>
<evidence type="ECO:0000259" key="17">
    <source>
        <dbReference type="PROSITE" id="PS50885"/>
    </source>
</evidence>
<dbReference type="InterPro" id="IPR036890">
    <property type="entry name" value="HATPase_C_sf"/>
</dbReference>
<dbReference type="Pfam" id="PF19312">
    <property type="entry name" value="NtrY_N"/>
    <property type="match status" value="1"/>
</dbReference>
<dbReference type="EMBL" id="AP014936">
    <property type="protein sequence ID" value="BAU46600.1"/>
    <property type="molecule type" value="Genomic_DNA"/>
</dbReference>
<dbReference type="GO" id="GO:0005886">
    <property type="term" value="C:plasma membrane"/>
    <property type="evidence" value="ECO:0007669"/>
    <property type="project" value="UniProtKB-SubCell"/>
</dbReference>
<dbReference type="SUPFAM" id="SSF55785">
    <property type="entry name" value="PYP-like sensor domain (PAS domain)"/>
    <property type="match status" value="1"/>
</dbReference>